<evidence type="ECO:0000256" key="1">
    <source>
        <dbReference type="ARBA" id="ARBA00004651"/>
    </source>
</evidence>
<feature type="transmembrane region" description="Helical" evidence="8">
    <location>
        <begin position="129"/>
        <end position="151"/>
    </location>
</feature>
<dbReference type="Proteomes" id="UP000078148">
    <property type="component" value="Chromosome"/>
</dbReference>
<feature type="transmembrane region" description="Helical" evidence="8">
    <location>
        <begin position="272"/>
        <end position="290"/>
    </location>
</feature>
<dbReference type="KEGG" id="pbv:AR543_03515"/>
<keyword evidence="3" id="KW-1003">Cell membrane</keyword>
<comment type="similarity">
    <text evidence="2">Belongs to the acyltransferase 3 family.</text>
</comment>
<feature type="transmembrane region" description="Helical" evidence="8">
    <location>
        <begin position="12"/>
        <end position="30"/>
    </location>
</feature>
<name>A0A172ZC13_9BACL</name>
<dbReference type="InterPro" id="IPR002656">
    <property type="entry name" value="Acyl_transf_3_dom"/>
</dbReference>
<feature type="transmembrane region" description="Helical" evidence="8">
    <location>
        <begin position="335"/>
        <end position="360"/>
    </location>
</feature>
<dbReference type="EMBL" id="CP013023">
    <property type="protein sequence ID" value="ANF95184.1"/>
    <property type="molecule type" value="Genomic_DNA"/>
</dbReference>
<keyword evidence="11" id="KW-1185">Reference proteome</keyword>
<evidence type="ECO:0000256" key="5">
    <source>
        <dbReference type="ARBA" id="ARBA00022989"/>
    </source>
</evidence>
<feature type="transmembrane region" description="Helical" evidence="8">
    <location>
        <begin position="233"/>
        <end position="252"/>
    </location>
</feature>
<evidence type="ECO:0000259" key="9">
    <source>
        <dbReference type="Pfam" id="PF01757"/>
    </source>
</evidence>
<feature type="transmembrane region" description="Helical" evidence="8">
    <location>
        <begin position="163"/>
        <end position="182"/>
    </location>
</feature>
<feature type="transmembrane region" description="Helical" evidence="8">
    <location>
        <begin position="50"/>
        <end position="69"/>
    </location>
</feature>
<dbReference type="Pfam" id="PF01757">
    <property type="entry name" value="Acyl_transf_3"/>
    <property type="match status" value="1"/>
</dbReference>
<feature type="compositionally biased region" description="Basic and acidic residues" evidence="7">
    <location>
        <begin position="383"/>
        <end position="396"/>
    </location>
</feature>
<proteinExistence type="inferred from homology"/>
<dbReference type="RefSeq" id="WP_060531871.1">
    <property type="nucleotide sequence ID" value="NZ_CP013023.1"/>
</dbReference>
<evidence type="ECO:0000256" key="3">
    <source>
        <dbReference type="ARBA" id="ARBA00022475"/>
    </source>
</evidence>
<gene>
    <name evidence="10" type="ORF">AR543_03515</name>
</gene>
<feature type="region of interest" description="Disordered" evidence="7">
    <location>
        <begin position="377"/>
        <end position="402"/>
    </location>
</feature>
<protein>
    <submittedName>
        <fullName evidence="10">Acyltransferase</fullName>
    </submittedName>
</protein>
<dbReference type="PANTHER" id="PTHR40074:SF2">
    <property type="entry name" value="O-ACETYLTRANSFERASE WECH"/>
    <property type="match status" value="1"/>
</dbReference>
<evidence type="ECO:0000256" key="7">
    <source>
        <dbReference type="SAM" id="MobiDB-lite"/>
    </source>
</evidence>
<evidence type="ECO:0000313" key="11">
    <source>
        <dbReference type="Proteomes" id="UP000078148"/>
    </source>
</evidence>
<reference evidence="11" key="1">
    <citation type="submission" date="2015-10" db="EMBL/GenBank/DDBJ databases">
        <title>Genome of Paenibacillus bovis sp. nov.</title>
        <authorList>
            <person name="Wu Z."/>
            <person name="Gao C."/>
            <person name="Liu Z."/>
            <person name="Zheng H."/>
        </authorList>
    </citation>
    <scope>NUCLEOTIDE SEQUENCE [LARGE SCALE GENOMIC DNA]</scope>
    <source>
        <strain evidence="11">BD3526</strain>
    </source>
</reference>
<feature type="domain" description="Acyltransferase 3" evidence="9">
    <location>
        <begin position="11"/>
        <end position="355"/>
    </location>
</feature>
<comment type="subcellular location">
    <subcellularLocation>
        <location evidence="1">Cell membrane</location>
        <topology evidence="1">Multi-pass membrane protein</topology>
    </subcellularLocation>
</comment>
<dbReference type="GO" id="GO:0005886">
    <property type="term" value="C:plasma membrane"/>
    <property type="evidence" value="ECO:0007669"/>
    <property type="project" value="UniProtKB-SubCell"/>
</dbReference>
<accession>A0A172ZC13</accession>
<dbReference type="GO" id="GO:0009246">
    <property type="term" value="P:enterobacterial common antigen biosynthetic process"/>
    <property type="evidence" value="ECO:0007669"/>
    <property type="project" value="TreeGrafter"/>
</dbReference>
<evidence type="ECO:0000256" key="2">
    <source>
        <dbReference type="ARBA" id="ARBA00007400"/>
    </source>
</evidence>
<dbReference type="PANTHER" id="PTHR40074">
    <property type="entry name" value="O-ACETYLTRANSFERASE WECH"/>
    <property type="match status" value="1"/>
</dbReference>
<evidence type="ECO:0000256" key="6">
    <source>
        <dbReference type="ARBA" id="ARBA00023136"/>
    </source>
</evidence>
<evidence type="ECO:0000313" key="10">
    <source>
        <dbReference type="EMBL" id="ANF95184.1"/>
    </source>
</evidence>
<feature type="transmembrane region" description="Helical" evidence="8">
    <location>
        <begin position="90"/>
        <end position="109"/>
    </location>
</feature>
<feature type="transmembrane region" description="Helical" evidence="8">
    <location>
        <begin position="302"/>
        <end position="323"/>
    </location>
</feature>
<dbReference type="GO" id="GO:0016413">
    <property type="term" value="F:O-acetyltransferase activity"/>
    <property type="evidence" value="ECO:0007669"/>
    <property type="project" value="TreeGrafter"/>
</dbReference>
<keyword evidence="5 8" id="KW-1133">Transmembrane helix</keyword>
<evidence type="ECO:0000256" key="8">
    <source>
        <dbReference type="SAM" id="Phobius"/>
    </source>
</evidence>
<keyword evidence="4 8" id="KW-0812">Transmembrane</keyword>
<organism evidence="10 11">
    <name type="scientific">Paenibacillus bovis</name>
    <dbReference type="NCBI Taxonomy" id="1616788"/>
    <lineage>
        <taxon>Bacteria</taxon>
        <taxon>Bacillati</taxon>
        <taxon>Bacillota</taxon>
        <taxon>Bacilli</taxon>
        <taxon>Bacillales</taxon>
        <taxon>Paenibacillaceae</taxon>
        <taxon>Paenibacillus</taxon>
    </lineage>
</organism>
<feature type="transmembrane region" description="Helical" evidence="8">
    <location>
        <begin position="194"/>
        <end position="213"/>
    </location>
</feature>
<dbReference type="AlphaFoldDB" id="A0A172ZC13"/>
<keyword evidence="10" id="KW-0012">Acyltransferase</keyword>
<sequence length="402" mass="47445">MNPIKKERLPQLDFFRAIAIIGVLHVHSTSNATIEAVSTSLYYVFNFLNLFFKYGTPSFIFLSSFVLFYNYYDRPLTGKLIGSFYKKRMLYILLPYILISALYFLYKLYNNDRFDEPIGVLLGDYVHAIFHGSAWTHLYFVFISVQFYILFPLMLALLKSQRWIARWALPIGLAIQWGWVLWNKYDLHYASKGSIALSYFAYYLMGAFVAIYFKPFRSWVMSKWSEMRRIQKISTIVLWVSWLITGLIYVQIWYDARLTNEWLDSLWYEFMWNIYTMLSSLVLFHSAFILQRRAPAWLLAILRRLGEISFAVYLVHPFLLAFYRETQDQFSMSTITYFCWIYGGLIFALVVSSIIVQIMFRRVPFSWVLLGSVPSSLSKKKRGSNDGTKRTRKTDAVQRTSP</sequence>
<reference evidence="10 11" key="2">
    <citation type="journal article" date="2016" name="Int. J. Syst. Evol. Microbiol.">
        <title>Paenibacillus bovis sp. nov., isolated from raw yak (Bos grunniens) milk.</title>
        <authorList>
            <person name="Gao C."/>
            <person name="Han J."/>
            <person name="Liu Z."/>
            <person name="Xu X."/>
            <person name="Hang F."/>
            <person name="Wu Z."/>
        </authorList>
    </citation>
    <scope>NUCLEOTIDE SEQUENCE [LARGE SCALE GENOMIC DNA]</scope>
    <source>
        <strain evidence="10 11">BD3526</strain>
    </source>
</reference>
<dbReference type="OrthoDB" id="65129at2"/>
<keyword evidence="10" id="KW-0808">Transferase</keyword>
<dbReference type="STRING" id="1616788.AR543_03515"/>
<evidence type="ECO:0000256" key="4">
    <source>
        <dbReference type="ARBA" id="ARBA00022692"/>
    </source>
</evidence>
<keyword evidence="6 8" id="KW-0472">Membrane</keyword>